<feature type="region of interest" description="Disordered" evidence="1">
    <location>
        <begin position="87"/>
        <end position="111"/>
    </location>
</feature>
<reference evidence="2" key="1">
    <citation type="journal article" date="2020" name="Stud. Mycol.">
        <title>101 Dothideomycetes genomes: a test case for predicting lifestyles and emergence of pathogens.</title>
        <authorList>
            <person name="Haridas S."/>
            <person name="Albert R."/>
            <person name="Binder M."/>
            <person name="Bloem J."/>
            <person name="Labutti K."/>
            <person name="Salamov A."/>
            <person name="Andreopoulos B."/>
            <person name="Baker S."/>
            <person name="Barry K."/>
            <person name="Bills G."/>
            <person name="Bluhm B."/>
            <person name="Cannon C."/>
            <person name="Castanera R."/>
            <person name="Culley D."/>
            <person name="Daum C."/>
            <person name="Ezra D."/>
            <person name="Gonzalez J."/>
            <person name="Henrissat B."/>
            <person name="Kuo A."/>
            <person name="Liang C."/>
            <person name="Lipzen A."/>
            <person name="Lutzoni F."/>
            <person name="Magnuson J."/>
            <person name="Mondo S."/>
            <person name="Nolan M."/>
            <person name="Ohm R."/>
            <person name="Pangilinan J."/>
            <person name="Park H.-J."/>
            <person name="Ramirez L."/>
            <person name="Alfaro M."/>
            <person name="Sun H."/>
            <person name="Tritt A."/>
            <person name="Yoshinaga Y."/>
            <person name="Zwiers L.-H."/>
            <person name="Turgeon B."/>
            <person name="Goodwin S."/>
            <person name="Spatafora J."/>
            <person name="Crous P."/>
            <person name="Grigoriev I."/>
        </authorList>
    </citation>
    <scope>NUCLEOTIDE SEQUENCE</scope>
    <source>
        <strain evidence="2">CBS 675.92</strain>
    </source>
</reference>
<feature type="compositionally biased region" description="Pro residues" evidence="1">
    <location>
        <begin position="821"/>
        <end position="831"/>
    </location>
</feature>
<evidence type="ECO:0000313" key="2">
    <source>
        <dbReference type="EMBL" id="KAF1957347.1"/>
    </source>
</evidence>
<accession>A0A6A5U8A4</accession>
<feature type="region of interest" description="Disordered" evidence="1">
    <location>
        <begin position="819"/>
        <end position="838"/>
    </location>
</feature>
<evidence type="ECO:0000313" key="3">
    <source>
        <dbReference type="Proteomes" id="UP000800035"/>
    </source>
</evidence>
<dbReference type="AlphaFoldDB" id="A0A6A5U8A4"/>
<feature type="compositionally biased region" description="Polar residues" evidence="1">
    <location>
        <begin position="494"/>
        <end position="509"/>
    </location>
</feature>
<evidence type="ECO:0000256" key="1">
    <source>
        <dbReference type="SAM" id="MobiDB-lite"/>
    </source>
</evidence>
<dbReference type="EMBL" id="ML976989">
    <property type="protein sequence ID" value="KAF1957347.1"/>
    <property type="molecule type" value="Genomic_DNA"/>
</dbReference>
<keyword evidence="3" id="KW-1185">Reference proteome</keyword>
<feature type="compositionally biased region" description="Basic and acidic residues" evidence="1">
    <location>
        <begin position="511"/>
        <end position="524"/>
    </location>
</feature>
<proteinExistence type="predicted"/>
<organism evidence="2 3">
    <name type="scientific">Byssothecium circinans</name>
    <dbReference type="NCBI Taxonomy" id="147558"/>
    <lineage>
        <taxon>Eukaryota</taxon>
        <taxon>Fungi</taxon>
        <taxon>Dikarya</taxon>
        <taxon>Ascomycota</taxon>
        <taxon>Pezizomycotina</taxon>
        <taxon>Dothideomycetes</taxon>
        <taxon>Pleosporomycetidae</taxon>
        <taxon>Pleosporales</taxon>
        <taxon>Massarineae</taxon>
        <taxon>Massarinaceae</taxon>
        <taxon>Byssothecium</taxon>
    </lineage>
</organism>
<name>A0A6A5U8A4_9PLEO</name>
<gene>
    <name evidence="2" type="ORF">CC80DRAFT_503707</name>
</gene>
<sequence length="855" mass="94586">MPIRPFTAVRDGADISRLSDAIMLETIKTVLKSAPDNDELLEAVAVVTQQLLKKETPAGGESPEVPEVLRAAIVDASAFWAQKFALTDQKPDESDNDDNHDAGEPLSKAADECSLAEPESCLEYDADKTCEYFLTRMDVTKDPIPTVPRCPAPRGTYWEDMESVTRQMRSKKFWELPPPVEQDFFAETTSSPPSSPETLPSVDFITAPPSPTSTLATSVCSEATNPADKDKFQQMEITPSNDSEASDIKKAQMIGEYEAQEMDTSDDTPHGKASEAYVAHTPAISSELLDVPMGEDVQESDMAREDEVMQDNTTEGTTCNIAPYVSREHDPSATAEVTDVKMGGDLEGLMAGAFNNLGEEKSRSAVDDVVMRHATPDQEDTEMNDNTIVQVNLHKTLIDNVSATVTNASHQLNTPRAAASVPLTTLAVPVKTPITTATVPSTAQAAFEKDDMTTGRVPSTNQAVPTSTVITTTTVPSTPKVAFANGPLAAGTVPSDSQPKAQNPSPSSSKRARENDTQDGKDSSRGLPAPKRQKKLRVRGTFFPVQEAPMETLQQRTRPIFQSEYEHDVWYADEELRKFLPQLRTFNPDSYFDVPGDEREGLIRVMIQCFAKNEPKDLRAQLIEAINTFKKGLPVHLQNLIYWTRYHQKKVGVLPKKGDHQFHVDMRQRQVVVVKIFDNMANTNLQALARELKRAMTMDEMVEEAIEAEHRLFDSTALGSGSREYKFKTQGAINAWLKKERIEKYLDLKYGKEAEIPRSEIAHSGLKRKAALVDDFTQSKKTYYGVGKNGVKDSGNDNAVPMFVEGWQHHLEMCRREFRPVQPPPQQPQAPKPAKKKQSALEAIIAGITTGQLVY</sequence>
<dbReference type="OrthoDB" id="10683304at2759"/>
<feature type="region of interest" description="Disordered" evidence="1">
    <location>
        <begin position="478"/>
        <end position="538"/>
    </location>
</feature>
<protein>
    <submittedName>
        <fullName evidence="2">Uncharacterized protein</fullName>
    </submittedName>
</protein>
<dbReference type="Proteomes" id="UP000800035">
    <property type="component" value="Unassembled WGS sequence"/>
</dbReference>
<feature type="compositionally biased region" description="Basic and acidic residues" evidence="1">
    <location>
        <begin position="89"/>
        <end position="103"/>
    </location>
</feature>